<dbReference type="EMBL" id="LQOV01000008">
    <property type="protein sequence ID" value="ORV54268.1"/>
    <property type="molecule type" value="Genomic_DNA"/>
</dbReference>
<name>A0A1X1UC00_MYCFL</name>
<feature type="transmembrane region" description="Helical" evidence="1">
    <location>
        <begin position="691"/>
        <end position="708"/>
    </location>
</feature>
<protein>
    <recommendedName>
        <fullName evidence="4">Oxidoreductase</fullName>
    </recommendedName>
</protein>
<keyword evidence="1" id="KW-0472">Membrane</keyword>
<keyword evidence="1" id="KW-1133">Transmembrane helix</keyword>
<evidence type="ECO:0000256" key="1">
    <source>
        <dbReference type="SAM" id="Phobius"/>
    </source>
</evidence>
<evidence type="ECO:0000313" key="2">
    <source>
        <dbReference type="EMBL" id="ORV54268.1"/>
    </source>
</evidence>
<sequence>MTTDVEGWVDRLKRAAEGGYVLDLADGNTVDRESYATWPAQRTVPAVALLTVLIDPDIRVDSRGIEVRGARFVDCVDLQHRVLSYPLGLRECVLEQGLRLDFAQIRGLYLSRVTVNGGLRAPGVTIQGRLNLAGATLNDNDGVALNLVGAHVTNDVDAVDGFRAHGLIDARGATIGGDLSLTGAVLTKPAIDEVRALALDGARISGQVYAGKGADEESRGVQVTGEFSAIDLAVGGSLDLSGAVLDNPDGYALVINRARITSDLFARDGLCATGAVHAIGLTVGGNLEFDGAILNNPATNDGSDRYALVLDQAKITGDVFFRDAVEANGETRSFEAIGRVRFRDATIGGDLVLTGATLNCPGTAGKSGWAALDLAGARVAGSVLAGEGAEVKTHPCHVVGTVRAVGATIGYQLDLSGATLTNPDGVALNLEALKVSRLVLTPKRFSGSVNLIRARVDDLFVDKYPPEPLSATGWTIGDVRGPIGSLRENWRLAHRWLNTASADTGLSARRLWWRTHTAWLRRNKQVVSVQPWHALADVYDRNGDPAAARRLRFAAENKITAQSPPWTRMVRIVYCAVAGYGYFPLLSIASMIVLVAISFAIVDGNRDGIVPTHSDAALKAAIQHLGDQKAKEWLPITAQTPCEVHPGYPCMEPLTYAVNDVLPPAGATNQDWTISPTAPLVLVVGLPVVKLGLWALAALFLAGVSGLLRKSK</sequence>
<evidence type="ECO:0008006" key="4">
    <source>
        <dbReference type="Google" id="ProtNLM"/>
    </source>
</evidence>
<evidence type="ECO:0000313" key="3">
    <source>
        <dbReference type="Proteomes" id="UP000193010"/>
    </source>
</evidence>
<accession>A0A1X1UC00</accession>
<reference evidence="2 3" key="1">
    <citation type="submission" date="2016-01" db="EMBL/GenBank/DDBJ databases">
        <title>The new phylogeny of the genus Mycobacterium.</title>
        <authorList>
            <person name="Tarcisio F."/>
            <person name="Conor M."/>
            <person name="Antonella G."/>
            <person name="Elisabetta G."/>
            <person name="Giulia F.S."/>
            <person name="Sara T."/>
            <person name="Anna F."/>
            <person name="Clotilde B."/>
            <person name="Roberto B."/>
            <person name="Veronica D.S."/>
            <person name="Fabio R."/>
            <person name="Monica P."/>
            <person name="Olivier J."/>
            <person name="Enrico T."/>
            <person name="Nicola S."/>
        </authorList>
    </citation>
    <scope>NUCLEOTIDE SEQUENCE [LARGE SCALE GENOMIC DNA]</scope>
    <source>
        <strain evidence="2 3">DSM 44852</strain>
    </source>
</reference>
<comment type="caution">
    <text evidence="2">The sequence shown here is derived from an EMBL/GenBank/DDBJ whole genome shotgun (WGS) entry which is preliminary data.</text>
</comment>
<dbReference type="AlphaFoldDB" id="A0A1X1UC00"/>
<keyword evidence="3" id="KW-1185">Reference proteome</keyword>
<organism evidence="2 3">
    <name type="scientific">Mycobacterium florentinum</name>
    <dbReference type="NCBI Taxonomy" id="292462"/>
    <lineage>
        <taxon>Bacteria</taxon>
        <taxon>Bacillati</taxon>
        <taxon>Actinomycetota</taxon>
        <taxon>Actinomycetes</taxon>
        <taxon>Mycobacteriales</taxon>
        <taxon>Mycobacteriaceae</taxon>
        <taxon>Mycobacterium</taxon>
        <taxon>Mycobacterium simiae complex</taxon>
    </lineage>
</organism>
<keyword evidence="1" id="KW-0812">Transmembrane</keyword>
<dbReference type="Proteomes" id="UP000193010">
    <property type="component" value="Unassembled WGS sequence"/>
</dbReference>
<feature type="transmembrane region" description="Helical" evidence="1">
    <location>
        <begin position="572"/>
        <end position="602"/>
    </location>
</feature>
<dbReference type="STRING" id="292462.AWC05_16760"/>
<proteinExistence type="predicted"/>
<gene>
    <name evidence="2" type="ORF">AWC05_16760</name>
</gene>